<protein>
    <recommendedName>
        <fullName evidence="1">Phosphotyrosine protein phosphatase I domain-containing protein</fullName>
    </recommendedName>
</protein>
<dbReference type="AlphaFoldDB" id="A0AB35S6A0"/>
<dbReference type="InterPro" id="IPR036196">
    <property type="entry name" value="Ptyr_pPase_sf"/>
</dbReference>
<dbReference type="InterPro" id="IPR023485">
    <property type="entry name" value="Ptyr_pPase"/>
</dbReference>
<evidence type="ECO:0000313" key="3">
    <source>
        <dbReference type="Proteomes" id="UP001277803"/>
    </source>
</evidence>
<comment type="caution">
    <text evidence="2">The sequence shown here is derived from an EMBL/GenBank/DDBJ whole genome shotgun (WGS) entry which is preliminary data.</text>
</comment>
<evidence type="ECO:0000313" key="2">
    <source>
        <dbReference type="EMBL" id="MDW3126168.1"/>
    </source>
</evidence>
<dbReference type="EMBL" id="JAWLRA010000006">
    <property type="protein sequence ID" value="MDW3126168.1"/>
    <property type="molecule type" value="Genomic_DNA"/>
</dbReference>
<dbReference type="Gene3D" id="3.40.50.2300">
    <property type="match status" value="1"/>
</dbReference>
<organism evidence="2 3">
    <name type="scientific">Bifidobacterium longum</name>
    <dbReference type="NCBI Taxonomy" id="216816"/>
    <lineage>
        <taxon>Bacteria</taxon>
        <taxon>Bacillati</taxon>
        <taxon>Actinomycetota</taxon>
        <taxon>Actinomycetes</taxon>
        <taxon>Bifidobacteriales</taxon>
        <taxon>Bifidobacteriaceae</taxon>
        <taxon>Bifidobacterium</taxon>
    </lineage>
</organism>
<name>A0AB35S6A0_BIFLN</name>
<sequence length="65" mass="7387">MRGCSQHLRRDVVMQIMYVCTGNQCRSVMAEYYTRAKFADRGIGLQSGNITVRSAGTLHYPPHPR</sequence>
<gene>
    <name evidence="2" type="ORF">RS890_03405</name>
</gene>
<dbReference type="SUPFAM" id="SSF52788">
    <property type="entry name" value="Phosphotyrosine protein phosphatases I"/>
    <property type="match status" value="1"/>
</dbReference>
<accession>A0AB35S6A0</accession>
<reference evidence="2" key="1">
    <citation type="submission" date="2023-10" db="EMBL/GenBank/DDBJ databases">
        <title>Rapid discrimination of Bifidobacterium longum Subspecies based on MALDI-TOF MS and Machine Learning.</title>
        <authorList>
            <person name="Chen J."/>
        </authorList>
    </citation>
    <scope>NUCLEOTIDE SEQUENCE</scope>
    <source>
        <strain evidence="2">YGMCC0039</strain>
    </source>
</reference>
<dbReference type="RefSeq" id="WP_306440537.1">
    <property type="nucleotide sequence ID" value="NZ_CACRSV010000031.1"/>
</dbReference>
<dbReference type="Pfam" id="PF01451">
    <property type="entry name" value="LMWPc"/>
    <property type="match status" value="1"/>
</dbReference>
<evidence type="ECO:0000259" key="1">
    <source>
        <dbReference type="Pfam" id="PF01451"/>
    </source>
</evidence>
<dbReference type="Proteomes" id="UP001277803">
    <property type="component" value="Unassembled WGS sequence"/>
</dbReference>
<proteinExistence type="predicted"/>
<feature type="domain" description="Phosphotyrosine protein phosphatase I" evidence="1">
    <location>
        <begin position="16"/>
        <end position="61"/>
    </location>
</feature>